<gene>
    <name evidence="17" type="primary">LOC108842295</name>
</gene>
<keyword evidence="6 11" id="KW-0863">Zinc-finger</keyword>
<dbReference type="InterPro" id="IPR001394">
    <property type="entry name" value="Peptidase_C19_UCH"/>
</dbReference>
<evidence type="ECO:0000313" key="16">
    <source>
        <dbReference type="Proteomes" id="UP000504610"/>
    </source>
</evidence>
<keyword evidence="4" id="KW-0645">Protease</keyword>
<accession>A0A6J0MFF4</accession>
<dbReference type="Gene3D" id="6.10.140.2220">
    <property type="match status" value="1"/>
</dbReference>
<dbReference type="Pfam" id="PF00443">
    <property type="entry name" value="UCH"/>
    <property type="match status" value="1"/>
</dbReference>
<dbReference type="Pfam" id="PF01753">
    <property type="entry name" value="zf-MYND"/>
    <property type="match status" value="1"/>
</dbReference>
<feature type="compositionally biased region" description="Polar residues" evidence="12">
    <location>
        <begin position="889"/>
        <end position="916"/>
    </location>
</feature>
<dbReference type="GO" id="GO:0008270">
    <property type="term" value="F:zinc ion binding"/>
    <property type="evidence" value="ECO:0007669"/>
    <property type="project" value="UniProtKB-KW"/>
</dbReference>
<dbReference type="PROSITE" id="PS50865">
    <property type="entry name" value="ZF_MYND_2"/>
    <property type="match status" value="1"/>
</dbReference>
<evidence type="ECO:0000313" key="17">
    <source>
        <dbReference type="RefSeq" id="XP_018470663.1"/>
    </source>
</evidence>
<feature type="domain" description="USP" evidence="14">
    <location>
        <begin position="553"/>
        <end position="859"/>
    </location>
</feature>
<comment type="similarity">
    <text evidence="2">Belongs to the peptidase C19 family.</text>
</comment>
<keyword evidence="8 17" id="KW-0378">Hydrolase</keyword>
<evidence type="ECO:0000256" key="10">
    <source>
        <dbReference type="ARBA" id="ARBA00022833"/>
    </source>
</evidence>
<keyword evidence="7" id="KW-0833">Ubl conjugation pathway</keyword>
<dbReference type="PANTHER" id="PTHR24006:SF874">
    <property type="entry name" value="UBIQUITIN CARBOXYL-TERMINAL HYDROLASE 16"/>
    <property type="match status" value="1"/>
</dbReference>
<feature type="compositionally biased region" description="Basic and acidic residues" evidence="12">
    <location>
        <begin position="178"/>
        <end position="190"/>
    </location>
</feature>
<dbReference type="GeneID" id="108842295"/>
<evidence type="ECO:0000259" key="14">
    <source>
        <dbReference type="PROSITE" id="PS50235"/>
    </source>
</evidence>
<dbReference type="RefSeq" id="XP_018470663.1">
    <property type="nucleotide sequence ID" value="XM_018615161.2"/>
</dbReference>
<dbReference type="InterPro" id="IPR050164">
    <property type="entry name" value="Peptidase_C19"/>
</dbReference>
<organism evidence="16 17">
    <name type="scientific">Raphanus sativus</name>
    <name type="common">Radish</name>
    <name type="synonym">Raphanus raphanistrum var. sativus</name>
    <dbReference type="NCBI Taxonomy" id="3726"/>
    <lineage>
        <taxon>Eukaryota</taxon>
        <taxon>Viridiplantae</taxon>
        <taxon>Streptophyta</taxon>
        <taxon>Embryophyta</taxon>
        <taxon>Tracheophyta</taxon>
        <taxon>Spermatophyta</taxon>
        <taxon>Magnoliopsida</taxon>
        <taxon>eudicotyledons</taxon>
        <taxon>Gunneridae</taxon>
        <taxon>Pentapetalae</taxon>
        <taxon>rosids</taxon>
        <taxon>malvids</taxon>
        <taxon>Brassicales</taxon>
        <taxon>Brassicaceae</taxon>
        <taxon>Brassiceae</taxon>
        <taxon>Raphanus</taxon>
    </lineage>
</organism>
<dbReference type="PROSITE" id="PS50235">
    <property type="entry name" value="USP_3"/>
    <property type="match status" value="1"/>
</dbReference>
<feature type="compositionally biased region" description="Basic and acidic residues" evidence="12">
    <location>
        <begin position="389"/>
        <end position="402"/>
    </location>
</feature>
<dbReference type="EC" id="3.4.19.12" evidence="3"/>
<evidence type="ECO:0000256" key="12">
    <source>
        <dbReference type="SAM" id="MobiDB-lite"/>
    </source>
</evidence>
<dbReference type="InterPro" id="IPR002893">
    <property type="entry name" value="Znf_MYND"/>
</dbReference>
<dbReference type="PROSITE" id="PS01360">
    <property type="entry name" value="ZF_MYND_1"/>
    <property type="match status" value="1"/>
</dbReference>
<evidence type="ECO:0000259" key="15">
    <source>
        <dbReference type="PROSITE" id="PS50865"/>
    </source>
</evidence>
<dbReference type="KEGG" id="rsz:108842295"/>
<feature type="compositionally biased region" description="Low complexity" evidence="12">
    <location>
        <begin position="337"/>
        <end position="349"/>
    </location>
</feature>
<evidence type="ECO:0000256" key="11">
    <source>
        <dbReference type="PROSITE-ProRule" id="PRU00134"/>
    </source>
</evidence>
<evidence type="ECO:0000256" key="4">
    <source>
        <dbReference type="ARBA" id="ARBA00022670"/>
    </source>
</evidence>
<feature type="compositionally biased region" description="Polar residues" evidence="12">
    <location>
        <begin position="422"/>
        <end position="438"/>
    </location>
</feature>
<feature type="region of interest" description="Disordered" evidence="12">
    <location>
        <begin position="160"/>
        <end position="233"/>
    </location>
</feature>
<evidence type="ECO:0000256" key="5">
    <source>
        <dbReference type="ARBA" id="ARBA00022723"/>
    </source>
</evidence>
<dbReference type="GO" id="GO:0006508">
    <property type="term" value="P:proteolysis"/>
    <property type="evidence" value="ECO:0007669"/>
    <property type="project" value="UniProtKB-KW"/>
</dbReference>
<dbReference type="GO" id="GO:0005634">
    <property type="term" value="C:nucleus"/>
    <property type="evidence" value="ECO:0007669"/>
    <property type="project" value="TreeGrafter"/>
</dbReference>
<dbReference type="SUPFAM" id="SSF54001">
    <property type="entry name" value="Cysteine proteinases"/>
    <property type="match status" value="1"/>
</dbReference>
<feature type="domain" description="MYND-type" evidence="15">
    <location>
        <begin position="77"/>
        <end position="114"/>
    </location>
</feature>
<dbReference type="AlphaFoldDB" id="A0A6J0MFF4"/>
<keyword evidence="13" id="KW-1133">Transmembrane helix</keyword>
<feature type="compositionally biased region" description="Polar residues" evidence="12">
    <location>
        <begin position="289"/>
        <end position="299"/>
    </location>
</feature>
<protein>
    <recommendedName>
        <fullName evidence="3">ubiquitinyl hydrolase 1</fullName>
        <ecNumber evidence="3">3.4.19.12</ecNumber>
    </recommendedName>
</protein>
<evidence type="ECO:0000256" key="7">
    <source>
        <dbReference type="ARBA" id="ARBA00022786"/>
    </source>
</evidence>
<keyword evidence="5" id="KW-0479">Metal-binding</keyword>
<feature type="region of interest" description="Disordered" evidence="12">
    <location>
        <begin position="337"/>
        <end position="358"/>
    </location>
</feature>
<keyword evidence="10" id="KW-0862">Zinc</keyword>
<evidence type="ECO:0000256" key="6">
    <source>
        <dbReference type="ARBA" id="ARBA00022771"/>
    </source>
</evidence>
<evidence type="ECO:0000256" key="1">
    <source>
        <dbReference type="ARBA" id="ARBA00000707"/>
    </source>
</evidence>
<proteinExistence type="inferred from homology"/>
<feature type="compositionally biased region" description="Low complexity" evidence="12">
    <location>
        <begin position="978"/>
        <end position="988"/>
    </location>
</feature>
<reference evidence="17" key="2">
    <citation type="submission" date="2025-08" db="UniProtKB">
        <authorList>
            <consortium name="RefSeq"/>
        </authorList>
    </citation>
    <scope>IDENTIFICATION</scope>
    <source>
        <tissue evidence="17">Leaf</tissue>
    </source>
</reference>
<name>A0A6J0MFF4_RAPSA</name>
<dbReference type="GO" id="GO:0005829">
    <property type="term" value="C:cytosol"/>
    <property type="evidence" value="ECO:0007669"/>
    <property type="project" value="TreeGrafter"/>
</dbReference>
<keyword evidence="16" id="KW-1185">Reference proteome</keyword>
<dbReference type="PROSITE" id="PS00972">
    <property type="entry name" value="USP_1"/>
    <property type="match status" value="1"/>
</dbReference>
<keyword evidence="9" id="KW-0788">Thiol protease</keyword>
<dbReference type="PANTHER" id="PTHR24006">
    <property type="entry name" value="UBIQUITIN CARBOXYL-TERMINAL HYDROLASE"/>
    <property type="match status" value="1"/>
</dbReference>
<evidence type="ECO:0000256" key="2">
    <source>
        <dbReference type="ARBA" id="ARBA00009085"/>
    </source>
</evidence>
<evidence type="ECO:0000256" key="13">
    <source>
        <dbReference type="SAM" id="Phobius"/>
    </source>
</evidence>
<feature type="region of interest" description="Disordered" evidence="12">
    <location>
        <begin position="381"/>
        <end position="438"/>
    </location>
</feature>
<evidence type="ECO:0000256" key="8">
    <source>
        <dbReference type="ARBA" id="ARBA00022801"/>
    </source>
</evidence>
<dbReference type="Gene3D" id="3.90.70.10">
    <property type="entry name" value="Cysteine proteinases"/>
    <property type="match status" value="1"/>
</dbReference>
<dbReference type="SUPFAM" id="SSF144232">
    <property type="entry name" value="HIT/MYND zinc finger-like"/>
    <property type="match status" value="1"/>
</dbReference>
<feature type="region of interest" description="Disordered" evidence="12">
    <location>
        <begin position="281"/>
        <end position="319"/>
    </location>
</feature>
<feature type="transmembrane region" description="Helical" evidence="13">
    <location>
        <begin position="12"/>
        <end position="29"/>
    </location>
</feature>
<dbReference type="GO" id="GO:0004843">
    <property type="term" value="F:cysteine-type deubiquitinase activity"/>
    <property type="evidence" value="ECO:0007669"/>
    <property type="project" value="UniProtKB-EC"/>
</dbReference>
<feature type="region of interest" description="Disordered" evidence="12">
    <location>
        <begin position="878"/>
        <end position="916"/>
    </location>
</feature>
<feature type="compositionally biased region" description="Low complexity" evidence="12">
    <location>
        <begin position="197"/>
        <end position="210"/>
    </location>
</feature>
<feature type="region of interest" description="Disordered" evidence="12">
    <location>
        <begin position="964"/>
        <end position="1024"/>
    </location>
</feature>
<dbReference type="GO" id="GO:0016579">
    <property type="term" value="P:protein deubiquitination"/>
    <property type="evidence" value="ECO:0007669"/>
    <property type="project" value="InterPro"/>
</dbReference>
<dbReference type="FunFam" id="3.90.70.10:FF:000026">
    <property type="entry name" value="Ubiquitin carboxyl-terminal hydrolase 15"/>
    <property type="match status" value="1"/>
</dbReference>
<dbReference type="InterPro" id="IPR028889">
    <property type="entry name" value="USP"/>
</dbReference>
<keyword evidence="13" id="KW-0472">Membrane</keyword>
<evidence type="ECO:0000256" key="9">
    <source>
        <dbReference type="ARBA" id="ARBA00022807"/>
    </source>
</evidence>
<reference evidence="16" key="1">
    <citation type="journal article" date="2019" name="Database">
        <title>The radish genome database (RadishGD): an integrated information resource for radish genomics.</title>
        <authorList>
            <person name="Yu H.J."/>
            <person name="Baek S."/>
            <person name="Lee Y.J."/>
            <person name="Cho A."/>
            <person name="Mun J.H."/>
        </authorList>
    </citation>
    <scope>NUCLEOTIDE SEQUENCE [LARGE SCALE GENOMIC DNA]</scope>
    <source>
        <strain evidence="16">cv. WK10039</strain>
    </source>
</reference>
<dbReference type="OrthoDB" id="420187at2759"/>
<dbReference type="InterPro" id="IPR018200">
    <property type="entry name" value="USP_CS"/>
</dbReference>
<dbReference type="FunFam" id="6.10.140.2220:FF:000006">
    <property type="entry name" value="Ubiquitin carboxyl-terminal hydrolase 15"/>
    <property type="match status" value="1"/>
</dbReference>
<keyword evidence="13" id="KW-0812">Transmembrane</keyword>
<sequence length="1024" mass="112285">MLLVLDLGLTSLVLVISLLLLPLTGFVVVRRKWRLAALRREEIRRLLIHASEEAARVELEASVEFSFVPVTTNSFYCPVCFSPALTRCSRCKAVRYCSGKCQIIHWRQGHKDECQPASIVYNTDDEKSDSDLKFGEGNEGLTVDETLLLHSEVETVPIREGILSSTSRSSEDVNGESVDNRDDVIDKEEAVSVAETSGSSFSSFSSSPRNDSSDDTSLGECLSSSDSERSEQPLLDAHVSVASEETCFSIIDDVPSKPLSPKFVHLVESVDNLANLPKLNLVKPGGDAGQNQRQSSSLPSLVPDRHPGSAQPKSADPSLLKSSDFWGTALASAECVSESSKSGEPGKSSLHVSFGPSRDTSAAKFSELRKFISEETHRAASGTPNFYDELNRKERNAKRSDEAEISLTSSSSIKAPRPLNPTGLSTVTLRKSKSTSTGSGVVLAPLKVAEVQLLASKASKARESPDVAKQSAVGAKSGTVLDHQKQNGVADHRITSLNGKNGLKASVLKVVDQWTKPKSLAENEMEGRHGHKGLFSYELFLKMYTIKTELQPCGLINSGNNCFANVVFQCLMFTPPLTTYFLQQHHSRACPNKEQCFTCGFENLVLKATEGKSPLSPNGLLSQLHNIGISLGNGKQEDAHEFLRFVVDTMQSVCIKASEYDMPKTRKLEDTTLIGLTFGGYLRSKIKCMNCQEKSERREKMMDLTVEIDGDISTLEDALRRFTRTEILDGENKYKCGRCKSYERAKKKLKITEPPNVLTIALKRFQSGKFGKINKLVRFPESLDLAPYVSGGSEKSHDYKLYGVIVHLDIMNAAFSGHYVCYVRNSQNKWYKADDNTVVTSDVERVLTKGAYMLFYARCSPIPPKLVVCNKTEASTNKKRSVPPLVPKTSVSRSVSTANPVCSSNTPGGDRSGNIQSFYSSFQRLQRILEEDSSSDSSSLFDSNSDECSCSTDSTSMDDFADFIFGDHQGRAPGQSETPSPTSSSSSSPSPPFTRHSRLRDSSLNSPETCRASRHRHLPVGGEK</sequence>
<dbReference type="Proteomes" id="UP000504610">
    <property type="component" value="Chromosome 2"/>
</dbReference>
<comment type="catalytic activity">
    <reaction evidence="1">
        <text>Thiol-dependent hydrolysis of ester, thioester, amide, peptide and isopeptide bonds formed by the C-terminal Gly of ubiquitin (a 76-residue protein attached to proteins as an intracellular targeting signal).</text>
        <dbReference type="EC" id="3.4.19.12"/>
    </reaction>
</comment>
<dbReference type="InterPro" id="IPR038765">
    <property type="entry name" value="Papain-like_cys_pep_sf"/>
</dbReference>
<evidence type="ECO:0000256" key="3">
    <source>
        <dbReference type="ARBA" id="ARBA00012759"/>
    </source>
</evidence>